<evidence type="ECO:0000313" key="4">
    <source>
        <dbReference type="EMBL" id="AVR87164.1"/>
    </source>
</evidence>
<sequence length="78" mass="8762">MQAINVRETREKLSHLLDAVAAGEEITILRHGKPAARLTAPQPDRVQFLDRTGLRRSVPASKESAAEAVRNLRDNERY</sequence>
<dbReference type="OrthoDB" id="9800503at2"/>
<dbReference type="KEGG" id="tak:Tharo_0213"/>
<keyword evidence="5" id="KW-1185">Reference proteome</keyword>
<reference evidence="4 5" key="1">
    <citation type="submission" date="2018-03" db="EMBL/GenBank/DDBJ databases">
        <title>Complete genome sequence of Thauera aromatica, a model organism for studying aromatic compound degradation under denitrifying conditions.</title>
        <authorList>
            <person name="Lo H.-Y."/>
            <person name="Goris T."/>
            <person name="Boll M."/>
            <person name="Mueller J.A."/>
        </authorList>
    </citation>
    <scope>NUCLEOTIDE SEQUENCE [LARGE SCALE GENOMIC DNA]</scope>
    <source>
        <strain evidence="4 5">K172</strain>
    </source>
</reference>
<dbReference type="Proteomes" id="UP000241885">
    <property type="component" value="Chromosome"/>
</dbReference>
<dbReference type="PANTHER" id="PTHR35377">
    <property type="entry name" value="ANTITOXIN VAPB49-RELATED-RELATED"/>
    <property type="match status" value="1"/>
</dbReference>
<dbReference type="SUPFAM" id="SSF143120">
    <property type="entry name" value="YefM-like"/>
    <property type="match status" value="1"/>
</dbReference>
<proteinExistence type="inferred from homology"/>
<evidence type="ECO:0000256" key="1">
    <source>
        <dbReference type="ARBA" id="ARBA00009981"/>
    </source>
</evidence>
<dbReference type="Pfam" id="PF02604">
    <property type="entry name" value="PhdYeFM_antitox"/>
    <property type="match status" value="1"/>
</dbReference>
<dbReference type="Gene3D" id="3.40.1620.10">
    <property type="entry name" value="YefM-like domain"/>
    <property type="match status" value="1"/>
</dbReference>
<protein>
    <recommendedName>
        <fullName evidence="2">Antitoxin</fullName>
    </recommendedName>
</protein>
<name>A0A2R4BIY2_THAAR</name>
<feature type="region of interest" description="Disordered" evidence="3">
    <location>
        <begin position="56"/>
        <end position="78"/>
    </location>
</feature>
<dbReference type="InterPro" id="IPR051416">
    <property type="entry name" value="phD-YefM_TA_antitoxins"/>
</dbReference>
<dbReference type="AlphaFoldDB" id="A0A2R4BIY2"/>
<dbReference type="InterPro" id="IPR006442">
    <property type="entry name" value="Antitoxin_Phd/YefM"/>
</dbReference>
<comment type="similarity">
    <text evidence="1 2">Belongs to the phD/YefM antitoxin family.</text>
</comment>
<evidence type="ECO:0000256" key="3">
    <source>
        <dbReference type="SAM" id="MobiDB-lite"/>
    </source>
</evidence>
<accession>A0A2R4BIY2</accession>
<gene>
    <name evidence="4" type="ORF">Tharo_0213</name>
</gene>
<evidence type="ECO:0000313" key="5">
    <source>
        <dbReference type="Proteomes" id="UP000241885"/>
    </source>
</evidence>
<evidence type="ECO:0000256" key="2">
    <source>
        <dbReference type="RuleBase" id="RU362080"/>
    </source>
</evidence>
<dbReference type="InterPro" id="IPR036165">
    <property type="entry name" value="YefM-like_sf"/>
</dbReference>
<comment type="function">
    <text evidence="2">Antitoxin component of a type II toxin-antitoxin (TA) system.</text>
</comment>
<dbReference type="EMBL" id="CP028339">
    <property type="protein sequence ID" value="AVR87164.1"/>
    <property type="molecule type" value="Genomic_DNA"/>
</dbReference>
<organism evidence="4 5">
    <name type="scientific">Thauera aromatica K172</name>
    <dbReference type="NCBI Taxonomy" id="44139"/>
    <lineage>
        <taxon>Bacteria</taxon>
        <taxon>Pseudomonadati</taxon>
        <taxon>Pseudomonadota</taxon>
        <taxon>Betaproteobacteria</taxon>
        <taxon>Rhodocyclales</taxon>
        <taxon>Zoogloeaceae</taxon>
        <taxon>Thauera</taxon>
    </lineage>
</organism>
<dbReference type="NCBIfam" id="TIGR01552">
    <property type="entry name" value="phd_fam"/>
    <property type="match status" value="1"/>
</dbReference>